<keyword evidence="2" id="KW-0808">Transferase</keyword>
<dbReference type="PANTHER" id="PTHR22916">
    <property type="entry name" value="GLYCOSYLTRANSFERASE"/>
    <property type="match status" value="1"/>
</dbReference>
<dbReference type="Pfam" id="PF00535">
    <property type="entry name" value="Glycos_transf_2"/>
    <property type="match status" value="1"/>
</dbReference>
<protein>
    <submittedName>
        <fullName evidence="2">Glycosyltransferase</fullName>
        <ecNumber evidence="2">2.4.-.-</ecNumber>
    </submittedName>
</protein>
<dbReference type="GO" id="GO:0016758">
    <property type="term" value="F:hexosyltransferase activity"/>
    <property type="evidence" value="ECO:0007669"/>
    <property type="project" value="UniProtKB-ARBA"/>
</dbReference>
<keyword evidence="2" id="KW-0328">Glycosyltransferase</keyword>
<reference evidence="2" key="1">
    <citation type="submission" date="2024-06" db="EMBL/GenBank/DDBJ databases">
        <title>Draft Genome Sequence of Deinococcus sonorensis Type Strain KR-87, a Biofilm Producing Representative of the Genus Deinococcus.</title>
        <authorList>
            <person name="Boren L.S."/>
            <person name="Grosso R.A."/>
            <person name="Hugenberg-Cox A.N."/>
            <person name="Hill J.T.E."/>
            <person name="Albert C.M."/>
            <person name="Tuohy J.M."/>
        </authorList>
    </citation>
    <scope>NUCLEOTIDE SEQUENCE</scope>
    <source>
        <strain evidence="2">KR-87</strain>
    </source>
</reference>
<name>A0AAU7U975_9DEIO</name>
<dbReference type="EMBL" id="CP158299">
    <property type="protein sequence ID" value="XBV84626.1"/>
    <property type="molecule type" value="Genomic_DNA"/>
</dbReference>
<dbReference type="InterPro" id="IPR001173">
    <property type="entry name" value="Glyco_trans_2-like"/>
</dbReference>
<gene>
    <name evidence="2" type="ORF">ABOD76_14385</name>
</gene>
<proteinExistence type="predicted"/>
<feature type="domain" description="Glycosyltransferase 2-like" evidence="1">
    <location>
        <begin position="7"/>
        <end position="120"/>
    </location>
</feature>
<dbReference type="Gene3D" id="3.90.550.10">
    <property type="entry name" value="Spore Coat Polysaccharide Biosynthesis Protein SpsA, Chain A"/>
    <property type="match status" value="1"/>
</dbReference>
<accession>A0AAU7U975</accession>
<dbReference type="KEGG" id="dsc:ABOD76_14385"/>
<dbReference type="RefSeq" id="WP_350242663.1">
    <property type="nucleotide sequence ID" value="NZ_CP158299.1"/>
</dbReference>
<organism evidence="2">
    <name type="scientific">Deinococcus sonorensis KR-87</name>
    <dbReference type="NCBI Taxonomy" id="694439"/>
    <lineage>
        <taxon>Bacteria</taxon>
        <taxon>Thermotogati</taxon>
        <taxon>Deinococcota</taxon>
        <taxon>Deinococci</taxon>
        <taxon>Deinococcales</taxon>
        <taxon>Deinococcaceae</taxon>
        <taxon>Deinococcus</taxon>
    </lineage>
</organism>
<dbReference type="InterPro" id="IPR029044">
    <property type="entry name" value="Nucleotide-diphossugar_trans"/>
</dbReference>
<evidence type="ECO:0000259" key="1">
    <source>
        <dbReference type="Pfam" id="PF00535"/>
    </source>
</evidence>
<dbReference type="AlphaFoldDB" id="A0AAU7U975"/>
<sequence length="310" mass="33972">MEQPLVSILINNYNYGQFLAEAIESALNQTYANIEVLVVDDGSTDSSAEVMAGYAGRIIPILKKNGGQASALNLGVARARGDIICFLDADDAWMPDKVEQVVRAFRQHPRAGLVYHRVQPVDAALKPQGEAWPQSLYTGSIAALVQRTGGWWHQANTSSLAFRRSTLERIGPVPDSFVYSADAYLGELAALLVEVVGLPQQLTLYRVHGTNVWYAGGANSQKRIALYRNCIGAINARLAQLGVPGRLEERQHFQLQLHRFLNGEAVSIPGLLVQALTFPGEPKLKVRLRSAASILARVLRLHPRARTQSS</sequence>
<dbReference type="EC" id="2.4.-.-" evidence="2"/>
<dbReference type="PANTHER" id="PTHR22916:SF3">
    <property type="entry name" value="UDP-GLCNAC:BETAGAL BETA-1,3-N-ACETYLGLUCOSAMINYLTRANSFERASE-LIKE PROTEIN 1"/>
    <property type="match status" value="1"/>
</dbReference>
<evidence type="ECO:0000313" key="2">
    <source>
        <dbReference type="EMBL" id="XBV84626.1"/>
    </source>
</evidence>
<dbReference type="SUPFAM" id="SSF53448">
    <property type="entry name" value="Nucleotide-diphospho-sugar transferases"/>
    <property type="match status" value="1"/>
</dbReference>